<accession>A0AAE9Z1A7</accession>
<feature type="transmembrane region" description="Helical" evidence="2">
    <location>
        <begin position="16"/>
        <end position="37"/>
    </location>
</feature>
<evidence type="ECO:0000313" key="3">
    <source>
        <dbReference type="EMBL" id="WDE04976.1"/>
    </source>
</evidence>
<evidence type="ECO:0000256" key="1">
    <source>
        <dbReference type="SAM" id="Coils"/>
    </source>
</evidence>
<dbReference type="Proteomes" id="UP000032352">
    <property type="component" value="Chromosome"/>
</dbReference>
<dbReference type="SUPFAM" id="SSF47226">
    <property type="entry name" value="Histidine-containing phosphotransfer domain, HPT domain"/>
    <property type="match status" value="1"/>
</dbReference>
<reference evidence="3 4" key="1">
    <citation type="journal article" date="2015" name="Genome Announc.">
        <title>Draft Genome Sequences of Marine Isolates of Thalassomonas viridans and Thalassomonas actiniarum.</title>
        <authorList>
            <person name="Olonade I."/>
            <person name="van Zyl L.J."/>
            <person name="Trindade M."/>
        </authorList>
    </citation>
    <scope>NUCLEOTIDE SEQUENCE [LARGE SCALE GENOMIC DNA]</scope>
    <source>
        <strain evidence="3 4">XOM25</strain>
    </source>
</reference>
<dbReference type="GO" id="GO:0000160">
    <property type="term" value="P:phosphorelay signal transduction system"/>
    <property type="evidence" value="ECO:0007669"/>
    <property type="project" value="InterPro"/>
</dbReference>
<dbReference type="Gene3D" id="1.20.120.160">
    <property type="entry name" value="HPT domain"/>
    <property type="match status" value="1"/>
</dbReference>
<reference evidence="3 4" key="2">
    <citation type="journal article" date="2022" name="Mar. Drugs">
        <title>Bioassay-Guided Fractionation Leads to the Detection of Cholic Acid Generated by the Rare Thalassomonas sp.</title>
        <authorList>
            <person name="Pheiffer F."/>
            <person name="Schneider Y.K."/>
            <person name="Hansen E.H."/>
            <person name="Andersen J.H."/>
            <person name="Isaksson J."/>
            <person name="Busche T."/>
            <person name="R C."/>
            <person name="Kalinowski J."/>
            <person name="Zyl L.V."/>
            <person name="Trindade M."/>
        </authorList>
    </citation>
    <scope>NUCLEOTIDE SEQUENCE [LARGE SCALE GENOMIC DNA]</scope>
    <source>
        <strain evidence="3 4">XOM25</strain>
    </source>
</reference>
<evidence type="ECO:0000256" key="2">
    <source>
        <dbReference type="SAM" id="Phobius"/>
    </source>
</evidence>
<keyword evidence="4" id="KW-1185">Reference proteome</keyword>
<evidence type="ECO:0000313" key="4">
    <source>
        <dbReference type="Proteomes" id="UP000032352"/>
    </source>
</evidence>
<organism evidence="3 4">
    <name type="scientific">Thalassomonas viridans</name>
    <dbReference type="NCBI Taxonomy" id="137584"/>
    <lineage>
        <taxon>Bacteria</taxon>
        <taxon>Pseudomonadati</taxon>
        <taxon>Pseudomonadota</taxon>
        <taxon>Gammaproteobacteria</taxon>
        <taxon>Alteromonadales</taxon>
        <taxon>Colwelliaceae</taxon>
        <taxon>Thalassomonas</taxon>
    </lineage>
</organism>
<dbReference type="KEGG" id="tvd:SG34_027350"/>
<name>A0AAE9Z1A7_9GAMM</name>
<keyword evidence="2" id="KW-0812">Transmembrane</keyword>
<protein>
    <submittedName>
        <fullName evidence="3">Uncharacterized protein</fullName>
    </submittedName>
</protein>
<keyword evidence="2" id="KW-1133">Transmembrane helix</keyword>
<dbReference type="InterPro" id="IPR036641">
    <property type="entry name" value="HPT_dom_sf"/>
</dbReference>
<dbReference type="RefSeq" id="WP_274038449.1">
    <property type="nucleotide sequence ID" value="NZ_CP059733.1"/>
</dbReference>
<keyword evidence="1" id="KW-0175">Coiled coil</keyword>
<feature type="coiled-coil region" evidence="1">
    <location>
        <begin position="512"/>
        <end position="539"/>
    </location>
</feature>
<proteinExistence type="predicted"/>
<feature type="transmembrane region" description="Helical" evidence="2">
    <location>
        <begin position="326"/>
        <end position="345"/>
    </location>
</feature>
<sequence length="1192" mass="134616">MNKAADKPLYRQFTPMLAVTFLSVFLLLPLTLVLVYLDGQQQALSQQEQLMRVLQQNQYLQYRQKNHVLFTQLLSERHAGQFSLLYQRLLDNWQSLAGQITDTKVQNQDIRLEELSAGVRRLAAASKDNLRLKQQSIIQLQRLADALDTIIFSRQEQLALLYQQLQADKVSDAVTVSRARAQGRIYTELAGYYRLENLLDTLLVSFASLDLQLSLAGFEELRRSAGETVSLAGELTAGEDLDVRLTALAVEADKVSALLLTQERTLAKWQGHLRLAHEFRQALSADREKIRTLLADQPFAGRQERGLKPPGDIAARLLAYTRGQPLFFAVSLSAVLVIAVLLLQLRQHLRLRAYARQSLALCDRLTAGGEVDEQQINSLENLRFSRLFGRVSQPEITADEVKRLDLNYRMQLETLAQMNRVLYWRQDGELILAGQLSRGSKYLFNRAVTFDSWRHAFPREEVKKLTAVAREVKSSGESQTVRVFSRGGELLVISLLWRELHFFGTVINADMLAGYEQKLERLTREHKEQQLSRDQLAQQEYQRLHQLLTVAKLQLQAMSFGAAIPGLQLHRQLALASGSLSRYRLLTALRGKQHVMSLQDVDLVNEIHAVMYNLMPQAQLQHNRLWLDCDPYLNSRVQLDARLFHELFYSLAELMFAGITKGQLGLVLKVKDQHPGQQRVQVSAQISKGQSFSRLPAALELLNPDTAPKNGPHGQEDKELVEYFQLLLARHHGINLQAEPTGQGYRLVFELPLTQVKNSKPGMDLPEPGSLSLAYLSGSKELQNRLGDLLQPLKLDAYPDTGELFSRLTPQQLKSRPLDLLMVSEDLFAGQKEQIMAHLGSLPDALQPDLLVLQQQPLRVCELGLYSPVGHLLSRQNLLREIEGVLLQERQSNLLFGPELCRQYAFTRSGVEVLLGVSEPSKHQGLISLLDWFGLQVCVAANAESMQDLWYSGRFLVLVTEFAMPDFTELDQGTSFERGLFSLSGAGDDMQSINSWRLGSFPPLSDLPALVELLRPWLEIAAQENLKEQEKLMPEARQQPEVESASGQAPLQVPLSGISAYAPELQELVLQEQLFHLSDEESELPAAFDLQAYTRHQASPELAAYMLEHYLADNRDYLAQLRVAFQSQHFRRAEKMLGLLKQNAVILAAENLLALCRKMQELTEQKAANQAGVLLEQARQELDAIENYAESI</sequence>
<dbReference type="AlphaFoldDB" id="A0AAE9Z1A7"/>
<keyword evidence="2" id="KW-0472">Membrane</keyword>
<dbReference type="EMBL" id="CP059733">
    <property type="protein sequence ID" value="WDE04976.1"/>
    <property type="molecule type" value="Genomic_DNA"/>
</dbReference>
<gene>
    <name evidence="3" type="ORF">SG34_027350</name>
</gene>